<keyword evidence="2" id="KW-0812">Transmembrane</keyword>
<reference evidence="3" key="1">
    <citation type="submission" date="2023-10" db="EMBL/GenBank/DDBJ databases">
        <title>Genome assembly of Pristionchus species.</title>
        <authorList>
            <person name="Yoshida K."/>
            <person name="Sommer R.J."/>
        </authorList>
    </citation>
    <scope>NUCLEOTIDE SEQUENCE</scope>
    <source>
        <strain evidence="3">RS5133</strain>
    </source>
</reference>
<feature type="region of interest" description="Disordered" evidence="1">
    <location>
        <begin position="1"/>
        <end position="38"/>
    </location>
</feature>
<dbReference type="EMBL" id="BTSY01000001">
    <property type="protein sequence ID" value="GMT10335.1"/>
    <property type="molecule type" value="Genomic_DNA"/>
</dbReference>
<sequence length="196" mass="22198">MSSTPNTLKTPRIPLDPEPTQDSEKEQPSTDQVDNPDLGRSINEFISGRSFPETVCTLLLISLISLLLHSLTQILGDFIVSNIALVGALFCYHFLAVHSYKLSRNCNLIFDEANLLSLTKSFEYELGFMDDCVTPAAGVEVKIEPPKPSSLWEALFFDDKAYKMNEFYRQMYGGEYERAMRLEAEERARRALSESK</sequence>
<evidence type="ECO:0000313" key="3">
    <source>
        <dbReference type="EMBL" id="GMT10335.1"/>
    </source>
</evidence>
<comment type="caution">
    <text evidence="3">The sequence shown here is derived from an EMBL/GenBank/DDBJ whole genome shotgun (WGS) entry which is preliminary data.</text>
</comment>
<accession>A0AAV5UXS9</accession>
<protein>
    <submittedName>
        <fullName evidence="3">Uncharacterized protein</fullName>
    </submittedName>
</protein>
<name>A0AAV5UXS9_9BILA</name>
<evidence type="ECO:0000256" key="1">
    <source>
        <dbReference type="SAM" id="MobiDB-lite"/>
    </source>
</evidence>
<gene>
    <name evidence="3" type="ORF">PFISCL1PPCAC_1632</name>
</gene>
<organism evidence="3 4">
    <name type="scientific">Pristionchus fissidentatus</name>
    <dbReference type="NCBI Taxonomy" id="1538716"/>
    <lineage>
        <taxon>Eukaryota</taxon>
        <taxon>Metazoa</taxon>
        <taxon>Ecdysozoa</taxon>
        <taxon>Nematoda</taxon>
        <taxon>Chromadorea</taxon>
        <taxon>Rhabditida</taxon>
        <taxon>Rhabditina</taxon>
        <taxon>Diplogasteromorpha</taxon>
        <taxon>Diplogasteroidea</taxon>
        <taxon>Neodiplogasteridae</taxon>
        <taxon>Pristionchus</taxon>
    </lineage>
</organism>
<keyword evidence="2" id="KW-1133">Transmembrane helix</keyword>
<keyword evidence="4" id="KW-1185">Reference proteome</keyword>
<feature type="non-terminal residue" evidence="3">
    <location>
        <position position="196"/>
    </location>
</feature>
<evidence type="ECO:0000256" key="2">
    <source>
        <dbReference type="SAM" id="Phobius"/>
    </source>
</evidence>
<dbReference type="AlphaFoldDB" id="A0AAV5UXS9"/>
<keyword evidence="2" id="KW-0472">Membrane</keyword>
<feature type="transmembrane region" description="Helical" evidence="2">
    <location>
        <begin position="74"/>
        <end position="95"/>
    </location>
</feature>
<evidence type="ECO:0000313" key="4">
    <source>
        <dbReference type="Proteomes" id="UP001432322"/>
    </source>
</evidence>
<dbReference type="Proteomes" id="UP001432322">
    <property type="component" value="Unassembled WGS sequence"/>
</dbReference>
<proteinExistence type="predicted"/>